<keyword evidence="2" id="KW-1185">Reference proteome</keyword>
<organism evidence="1 2">
    <name type="scientific">Thelohanellus kitauei</name>
    <name type="common">Myxosporean</name>
    <dbReference type="NCBI Taxonomy" id="669202"/>
    <lineage>
        <taxon>Eukaryota</taxon>
        <taxon>Metazoa</taxon>
        <taxon>Cnidaria</taxon>
        <taxon>Myxozoa</taxon>
        <taxon>Myxosporea</taxon>
        <taxon>Bivalvulida</taxon>
        <taxon>Platysporina</taxon>
        <taxon>Myxobolidae</taxon>
        <taxon>Thelohanellus</taxon>
    </lineage>
</organism>
<sequence length="155" mass="18036">MDNVRFHHSVDIESANISNKNLPPYSPFLNPCEDVFSYTKSHEKRDTQPNGRGDLFTRMRDVSQSVQRHWNAIGAKRIDSRIQLWKSFREICVDASFRNGRASNPEWQFLMGTLYWPQLREHSLRSHGATSRVGFANQCVLRQKHCNGNISINFQ</sequence>
<dbReference type="Proteomes" id="UP000031668">
    <property type="component" value="Unassembled WGS sequence"/>
</dbReference>
<dbReference type="AlphaFoldDB" id="A0A0C2IU25"/>
<proteinExistence type="predicted"/>
<evidence type="ECO:0008006" key="3">
    <source>
        <dbReference type="Google" id="ProtNLM"/>
    </source>
</evidence>
<reference evidence="1 2" key="1">
    <citation type="journal article" date="2014" name="Genome Biol. Evol.">
        <title>The genome of the myxosporean Thelohanellus kitauei shows adaptations to nutrient acquisition within its fish host.</title>
        <authorList>
            <person name="Yang Y."/>
            <person name="Xiong J."/>
            <person name="Zhou Z."/>
            <person name="Huo F."/>
            <person name="Miao W."/>
            <person name="Ran C."/>
            <person name="Liu Y."/>
            <person name="Zhang J."/>
            <person name="Feng J."/>
            <person name="Wang M."/>
            <person name="Wang M."/>
            <person name="Wang L."/>
            <person name="Yao B."/>
        </authorList>
    </citation>
    <scope>NUCLEOTIDE SEQUENCE [LARGE SCALE GENOMIC DNA]</scope>
    <source>
        <strain evidence="1">Wuqing</strain>
    </source>
</reference>
<evidence type="ECO:0000313" key="2">
    <source>
        <dbReference type="Proteomes" id="UP000031668"/>
    </source>
</evidence>
<dbReference type="Gene3D" id="3.30.420.10">
    <property type="entry name" value="Ribonuclease H-like superfamily/Ribonuclease H"/>
    <property type="match status" value="1"/>
</dbReference>
<accession>A0A0C2IU25</accession>
<dbReference type="GO" id="GO:0003676">
    <property type="term" value="F:nucleic acid binding"/>
    <property type="evidence" value="ECO:0007669"/>
    <property type="project" value="InterPro"/>
</dbReference>
<dbReference type="InterPro" id="IPR036397">
    <property type="entry name" value="RNaseH_sf"/>
</dbReference>
<name>A0A0C2IU25_THEKT</name>
<gene>
    <name evidence="1" type="ORF">RF11_02529</name>
</gene>
<comment type="caution">
    <text evidence="1">The sequence shown here is derived from an EMBL/GenBank/DDBJ whole genome shotgun (WGS) entry which is preliminary data.</text>
</comment>
<dbReference type="EMBL" id="JWZT01005683">
    <property type="protein sequence ID" value="KII60337.1"/>
    <property type="molecule type" value="Genomic_DNA"/>
</dbReference>
<protein>
    <recommendedName>
        <fullName evidence="3">Tc1-like transposase DDE domain-containing protein</fullName>
    </recommendedName>
</protein>
<evidence type="ECO:0000313" key="1">
    <source>
        <dbReference type="EMBL" id="KII60337.1"/>
    </source>
</evidence>